<dbReference type="PANTHER" id="PTHR35562">
    <property type="entry name" value="DNA ENDONUCLEASE SMRA-RELATED"/>
    <property type="match status" value="1"/>
</dbReference>
<organism evidence="2 3">
    <name type="scientific">Reinekea blandensis MED297</name>
    <dbReference type="NCBI Taxonomy" id="314283"/>
    <lineage>
        <taxon>Bacteria</taxon>
        <taxon>Pseudomonadati</taxon>
        <taxon>Pseudomonadota</taxon>
        <taxon>Gammaproteobacteria</taxon>
        <taxon>Oceanospirillales</taxon>
        <taxon>Saccharospirillaceae</taxon>
        <taxon>Reinekea</taxon>
    </lineage>
</organism>
<accession>A4B9L8</accession>
<dbReference type="STRING" id="314283.MED297_20567"/>
<dbReference type="Pfam" id="PF01713">
    <property type="entry name" value="Smr"/>
    <property type="match status" value="1"/>
</dbReference>
<dbReference type="InterPro" id="IPR047688">
    <property type="entry name" value="Endonuc_SmrA"/>
</dbReference>
<dbReference type="Gene3D" id="3.30.1370.110">
    <property type="match status" value="1"/>
</dbReference>
<name>A4B9L8_9GAMM</name>
<evidence type="ECO:0000313" key="2">
    <source>
        <dbReference type="EMBL" id="EAR11319.1"/>
    </source>
</evidence>
<sequence length="195" mass="22597">MIDDDDFKAFQEEMKGVKPLKTKKKVEVVKDKVPEPSLIHRRQMAVTVESGHDNHLTEEIIDLVHPLDVLDYRTDGVSLGVYRNLKRGQYPIDARLDLHRKKMVEARREVFQFIKDCQKYDVRSAIILHGKGELSEPKAFLKSCVNTWLKQIPEVLAFHTAQKHHGGVGALYVLIKKSERKKQENKIKYNKGRVE</sequence>
<dbReference type="InterPro" id="IPR036063">
    <property type="entry name" value="Smr_dom_sf"/>
</dbReference>
<reference evidence="2 3" key="1">
    <citation type="submission" date="2006-02" db="EMBL/GenBank/DDBJ databases">
        <authorList>
            <person name="Pinhassi J."/>
            <person name="Pedros-Alio C."/>
            <person name="Ferriera S."/>
            <person name="Johnson J."/>
            <person name="Kravitz S."/>
            <person name="Halpern A."/>
            <person name="Remington K."/>
            <person name="Beeson K."/>
            <person name="Tran B."/>
            <person name="Rogers Y.-H."/>
            <person name="Friedman R."/>
            <person name="Venter J.C."/>
        </authorList>
    </citation>
    <scope>NUCLEOTIDE SEQUENCE [LARGE SCALE GENOMIC DNA]</scope>
    <source>
        <strain evidence="2 3">MED297</strain>
    </source>
</reference>
<dbReference type="SUPFAM" id="SSF160443">
    <property type="entry name" value="SMR domain-like"/>
    <property type="match status" value="1"/>
</dbReference>
<dbReference type="HOGENOM" id="CLU_055978_1_2_6"/>
<evidence type="ECO:0000259" key="1">
    <source>
        <dbReference type="PROSITE" id="PS50828"/>
    </source>
</evidence>
<dbReference type="SMART" id="SM00463">
    <property type="entry name" value="SMR"/>
    <property type="match status" value="1"/>
</dbReference>
<dbReference type="GO" id="GO:0004520">
    <property type="term" value="F:DNA endonuclease activity"/>
    <property type="evidence" value="ECO:0007669"/>
    <property type="project" value="TreeGrafter"/>
</dbReference>
<evidence type="ECO:0000313" key="3">
    <source>
        <dbReference type="Proteomes" id="UP000005953"/>
    </source>
</evidence>
<gene>
    <name evidence="2" type="ORF">MED297_20567</name>
</gene>
<dbReference type="InterPro" id="IPR002625">
    <property type="entry name" value="Smr_dom"/>
</dbReference>
<dbReference type="PANTHER" id="PTHR35562:SF2">
    <property type="entry name" value="DNA ENDONUCLEASE SMRA-RELATED"/>
    <property type="match status" value="1"/>
</dbReference>
<proteinExistence type="predicted"/>
<keyword evidence="3" id="KW-1185">Reference proteome</keyword>
<comment type="caution">
    <text evidence="2">The sequence shown here is derived from an EMBL/GenBank/DDBJ whole genome shotgun (WGS) entry which is preliminary data.</text>
</comment>
<feature type="domain" description="Smr" evidence="1">
    <location>
        <begin position="96"/>
        <end position="176"/>
    </location>
</feature>
<dbReference type="PROSITE" id="PS50828">
    <property type="entry name" value="SMR"/>
    <property type="match status" value="1"/>
</dbReference>
<dbReference type="AlphaFoldDB" id="A4B9L8"/>
<dbReference type="NCBIfam" id="NF033154">
    <property type="entry name" value="endonuc_SmrA"/>
    <property type="match status" value="1"/>
</dbReference>
<dbReference type="EMBL" id="AAOE01000001">
    <property type="protein sequence ID" value="EAR11319.1"/>
    <property type="molecule type" value="Genomic_DNA"/>
</dbReference>
<dbReference type="Proteomes" id="UP000005953">
    <property type="component" value="Unassembled WGS sequence"/>
</dbReference>
<protein>
    <recommendedName>
        <fullName evidence="1">Smr domain-containing protein</fullName>
    </recommendedName>
</protein>
<dbReference type="RefSeq" id="WP_008044895.1">
    <property type="nucleotide sequence ID" value="NZ_CH724151.1"/>
</dbReference>
<dbReference type="OrthoDB" id="9808881at2"/>